<protein>
    <recommendedName>
        <fullName evidence="1">Zinc finger CGNR domain-containing protein</fullName>
    </recommendedName>
</protein>
<dbReference type="Pfam" id="PF07336">
    <property type="entry name" value="ABATE"/>
    <property type="match status" value="1"/>
</dbReference>
<sequence length="195" mass="21943">MRETTPQPPYILADHPVLDLLNSLSRADAAALSVSDAWHSDADVQHWLRLLGLPAEGADFAEGELLAAAIELRETLRELVGKRKRGEAANPARFNAFLRKVASYPQLDWDGQGAHLRHQAVKPGAEWLLAPLAEQGAQLLAEGDFDLVRVCEHPDCTLWFYDRTKSHRRRWCSMALCGNRHKVAEHRKRQRQGDA</sequence>
<dbReference type="InterPro" id="IPR010852">
    <property type="entry name" value="ABATE"/>
</dbReference>
<dbReference type="InterPro" id="IPR021005">
    <property type="entry name" value="Znf_CGNR"/>
</dbReference>
<dbReference type="Pfam" id="PF11706">
    <property type="entry name" value="zf-CGNR"/>
    <property type="match status" value="1"/>
</dbReference>
<dbReference type="EMBL" id="CP015878">
    <property type="protein sequence ID" value="ANI15463.1"/>
    <property type="molecule type" value="Genomic_DNA"/>
</dbReference>
<proteinExistence type="predicted"/>
<evidence type="ECO:0000259" key="1">
    <source>
        <dbReference type="Pfam" id="PF11706"/>
    </source>
</evidence>
<dbReference type="PANTHER" id="PTHR35525">
    <property type="entry name" value="BLL6575 PROTEIN"/>
    <property type="match status" value="1"/>
</dbReference>
<dbReference type="PANTHER" id="PTHR35525:SF3">
    <property type="entry name" value="BLL6575 PROTEIN"/>
    <property type="match status" value="1"/>
</dbReference>
<dbReference type="InterPro" id="IPR023286">
    <property type="entry name" value="ABATE_dom_sf"/>
</dbReference>
<reference evidence="2 3" key="1">
    <citation type="submission" date="2016-05" db="EMBL/GenBank/DDBJ databases">
        <title>Genome Sequence of Pseudomonas citronellolis Strain SJTE-3, an Estrogens and Persistent Organic Pollutants degradation strain.</title>
        <authorList>
            <person name="Liang R."/>
        </authorList>
    </citation>
    <scope>NUCLEOTIDE SEQUENCE [LARGE SCALE GENOMIC DNA]</scope>
    <source>
        <strain evidence="2 3">SJTE-3</strain>
    </source>
</reference>
<name>A0A1A9KEN6_9PSED</name>
<evidence type="ECO:0000313" key="3">
    <source>
        <dbReference type="Proteomes" id="UP000077748"/>
    </source>
</evidence>
<gene>
    <name evidence="2" type="ORF">A9C11_16435</name>
</gene>
<organism evidence="2 3">
    <name type="scientific">Pseudomonas citronellolis</name>
    <dbReference type="NCBI Taxonomy" id="53408"/>
    <lineage>
        <taxon>Bacteria</taxon>
        <taxon>Pseudomonadati</taxon>
        <taxon>Pseudomonadota</taxon>
        <taxon>Gammaproteobacteria</taxon>
        <taxon>Pseudomonadales</taxon>
        <taxon>Pseudomonadaceae</taxon>
        <taxon>Pseudomonas</taxon>
    </lineage>
</organism>
<dbReference type="Gene3D" id="1.10.3300.10">
    <property type="entry name" value="Jann2411-like domain"/>
    <property type="match status" value="1"/>
</dbReference>
<dbReference type="SUPFAM" id="SSF160904">
    <property type="entry name" value="Jann2411-like"/>
    <property type="match status" value="1"/>
</dbReference>
<feature type="domain" description="Zinc finger CGNR" evidence="1">
    <location>
        <begin position="148"/>
        <end position="190"/>
    </location>
</feature>
<accession>A0A1A9KEN6</accession>
<dbReference type="RefSeq" id="WP_064583272.1">
    <property type="nucleotide sequence ID" value="NZ_CP015878.1"/>
</dbReference>
<dbReference type="AlphaFoldDB" id="A0A1A9KEN6"/>
<dbReference type="Proteomes" id="UP000077748">
    <property type="component" value="Chromosome"/>
</dbReference>
<evidence type="ECO:0000313" key="2">
    <source>
        <dbReference type="EMBL" id="ANI15463.1"/>
    </source>
</evidence>